<dbReference type="AlphaFoldDB" id="A0A841E6R6"/>
<evidence type="ECO:0008006" key="3">
    <source>
        <dbReference type="Google" id="ProtNLM"/>
    </source>
</evidence>
<name>A0A841E6R6_9ACTN</name>
<dbReference type="RefSeq" id="WP_184635389.1">
    <property type="nucleotide sequence ID" value="NZ_BAABKT010000043.1"/>
</dbReference>
<keyword evidence="2" id="KW-1185">Reference proteome</keyword>
<organism evidence="1 2">
    <name type="scientific">Streptomonospora salina</name>
    <dbReference type="NCBI Taxonomy" id="104205"/>
    <lineage>
        <taxon>Bacteria</taxon>
        <taxon>Bacillati</taxon>
        <taxon>Actinomycetota</taxon>
        <taxon>Actinomycetes</taxon>
        <taxon>Streptosporangiales</taxon>
        <taxon>Nocardiopsidaceae</taxon>
        <taxon>Streptomonospora</taxon>
    </lineage>
</organism>
<sequence>MSEETWRPLGVDTEEQIAAYDALHDGVPPWMHASFWAWVAEAISVSMRYRDGSGRVPMLDTDLAEQMSHRLQISFPNLRAQVVDHGVGQRQINDALIVLLKCEIPLQIADYLLAHECHARPDDLNGLLGRSKSAWEVGIRSGRPGLIRRVPLGVQAAADSIMERAGRSGVRLAKAWEELYGVVPNPSEAYRLAILAVEDAAVPVVSPTNSNATLGTVLRQIEDQKNWRLPMDREYPDTSSGETLVNMMRMLWRGQHDRHGGQPSAPGNVSFDEATVAVSLAVTLVHWFDASLPQRST</sequence>
<evidence type="ECO:0000313" key="1">
    <source>
        <dbReference type="EMBL" id="MBB5998855.1"/>
    </source>
</evidence>
<dbReference type="Proteomes" id="UP000578077">
    <property type="component" value="Unassembled WGS sequence"/>
</dbReference>
<proteinExistence type="predicted"/>
<comment type="caution">
    <text evidence="1">The sequence shown here is derived from an EMBL/GenBank/DDBJ whole genome shotgun (WGS) entry which is preliminary data.</text>
</comment>
<gene>
    <name evidence="1" type="ORF">HNR25_002606</name>
</gene>
<accession>A0A841E6R6</accession>
<dbReference type="EMBL" id="JACHLY010000001">
    <property type="protein sequence ID" value="MBB5998855.1"/>
    <property type="molecule type" value="Genomic_DNA"/>
</dbReference>
<protein>
    <recommendedName>
        <fullName evidence="3">Abortive infection protein-like C-terminal domain-containing protein</fullName>
    </recommendedName>
</protein>
<reference evidence="1 2" key="1">
    <citation type="submission" date="2020-08" db="EMBL/GenBank/DDBJ databases">
        <title>Sequencing the genomes of 1000 actinobacteria strains.</title>
        <authorList>
            <person name="Klenk H.-P."/>
        </authorList>
    </citation>
    <scope>NUCLEOTIDE SEQUENCE [LARGE SCALE GENOMIC DNA]</scope>
    <source>
        <strain evidence="1 2">DSM 44593</strain>
    </source>
</reference>
<evidence type="ECO:0000313" key="2">
    <source>
        <dbReference type="Proteomes" id="UP000578077"/>
    </source>
</evidence>